<protein>
    <submittedName>
        <fullName evidence="3">Pyridoxamine 5'-phosphate oxidase family protein</fullName>
    </submittedName>
</protein>
<name>A0A6C2C219_9LACO</name>
<dbReference type="Proteomes" id="UP000371977">
    <property type="component" value="Unassembled WGS sequence"/>
</dbReference>
<comment type="caution">
    <text evidence="3">The sequence shown here is derived from an EMBL/GenBank/DDBJ whole genome shotgun (WGS) entry which is preliminary data.</text>
</comment>
<evidence type="ECO:0000313" key="3">
    <source>
        <dbReference type="EMBL" id="TYC47847.1"/>
    </source>
</evidence>
<dbReference type="EMBL" id="SDGZ01000028">
    <property type="protein sequence ID" value="TYC47847.1"/>
    <property type="molecule type" value="Genomic_DNA"/>
</dbReference>
<feature type="transmembrane region" description="Helical" evidence="1">
    <location>
        <begin position="67"/>
        <end position="90"/>
    </location>
</feature>
<feature type="domain" description="Pyridoxamine 5'-phosphate oxidase-like" evidence="2">
    <location>
        <begin position="185"/>
        <end position="302"/>
    </location>
</feature>
<keyword evidence="1" id="KW-0472">Membrane</keyword>
<evidence type="ECO:0000259" key="2">
    <source>
        <dbReference type="Pfam" id="PF22696"/>
    </source>
</evidence>
<sequence length="313" mass="37018">MLSEKDNFIVQDMITREENMKRRQNVIENMIHKRKVFKRRLLFYLTLSTTIILFIAFEHLIEYEKISLFRIMEVNFLIAIVLFVISLAFWQKLIKFYPLKAIVKGYDNRLRIKNAGTLLASKRWLQFYYSGKEISAQIPQILHYLQVNENLNSIDEALAYINEHTLPESDREIKIKMESFQKFVSKTNEMILSTANEDGQPSIRKMRFIVLDKANVWYFGTAPNTPKVSELDLHKAAIYTMPTAEGMAISSNRLKICKTEYNLNDLKEYYEEQVPGFMDSLSEKDRESELIYKIELQSVRLDSWTQHEEISFY</sequence>
<evidence type="ECO:0000313" key="4">
    <source>
        <dbReference type="Proteomes" id="UP000371977"/>
    </source>
</evidence>
<keyword evidence="4" id="KW-1185">Reference proteome</keyword>
<dbReference type="AlphaFoldDB" id="A0A6C2C219"/>
<keyword evidence="1" id="KW-0812">Transmembrane</keyword>
<dbReference type="InterPro" id="IPR012349">
    <property type="entry name" value="Split_barrel_FMN-bd"/>
</dbReference>
<dbReference type="RefSeq" id="WP_148623894.1">
    <property type="nucleotide sequence ID" value="NZ_SDGZ01000028.1"/>
</dbReference>
<dbReference type="Pfam" id="PF22696">
    <property type="entry name" value="Putative_PNPOx_2"/>
    <property type="match status" value="1"/>
</dbReference>
<gene>
    <name evidence="3" type="ORF">ESZ50_10865</name>
</gene>
<feature type="transmembrane region" description="Helical" evidence="1">
    <location>
        <begin position="41"/>
        <end position="61"/>
    </location>
</feature>
<dbReference type="SUPFAM" id="SSF50475">
    <property type="entry name" value="FMN-binding split barrel"/>
    <property type="match status" value="1"/>
</dbReference>
<evidence type="ECO:0000256" key="1">
    <source>
        <dbReference type="SAM" id="Phobius"/>
    </source>
</evidence>
<proteinExistence type="predicted"/>
<organism evidence="3 4">
    <name type="scientific">Weissella muntiaci</name>
    <dbReference type="NCBI Taxonomy" id="2508881"/>
    <lineage>
        <taxon>Bacteria</taxon>
        <taxon>Bacillati</taxon>
        <taxon>Bacillota</taxon>
        <taxon>Bacilli</taxon>
        <taxon>Lactobacillales</taxon>
        <taxon>Lactobacillaceae</taxon>
        <taxon>Weissella</taxon>
    </lineage>
</organism>
<dbReference type="OrthoDB" id="9795263at2"/>
<accession>A0A6C2C219</accession>
<dbReference type="InterPro" id="IPR055196">
    <property type="entry name" value="Putative_PNPOx_2"/>
</dbReference>
<dbReference type="Gene3D" id="2.30.110.10">
    <property type="entry name" value="Electron Transport, Fmn-binding Protein, Chain A"/>
    <property type="match status" value="1"/>
</dbReference>
<keyword evidence="1" id="KW-1133">Transmembrane helix</keyword>
<reference evidence="3 4" key="1">
    <citation type="submission" date="2019-01" db="EMBL/GenBank/DDBJ databases">
        <title>Weissella sp. nov., a novel lactic acid bacterium isolated from animal feces.</title>
        <authorList>
            <person name="Wang L.-T."/>
        </authorList>
    </citation>
    <scope>NUCLEOTIDE SEQUENCE [LARGE SCALE GENOMIC DNA]</scope>
    <source>
        <strain evidence="3 4">8H-2</strain>
    </source>
</reference>